<dbReference type="Pfam" id="PF01261">
    <property type="entry name" value="AP_endonuc_2"/>
    <property type="match status" value="1"/>
</dbReference>
<dbReference type="PANTHER" id="PTHR12110:SF21">
    <property type="entry name" value="XYLOSE ISOMERASE-LIKE TIM BARREL DOMAIN-CONTAINING PROTEIN"/>
    <property type="match status" value="1"/>
</dbReference>
<evidence type="ECO:0000259" key="1">
    <source>
        <dbReference type="Pfam" id="PF01261"/>
    </source>
</evidence>
<evidence type="ECO:0000313" key="3">
    <source>
        <dbReference type="Proteomes" id="UP001185015"/>
    </source>
</evidence>
<dbReference type="RefSeq" id="WP_270095246.1">
    <property type="nucleotide sequence ID" value="NZ_JAQFFK010000001.1"/>
</dbReference>
<dbReference type="InterPro" id="IPR050312">
    <property type="entry name" value="IolE/XylAMocC-like"/>
</dbReference>
<dbReference type="SUPFAM" id="SSF51658">
    <property type="entry name" value="Xylose isomerase-like"/>
    <property type="match status" value="1"/>
</dbReference>
<evidence type="ECO:0000313" key="2">
    <source>
        <dbReference type="EMBL" id="MDR6222541.1"/>
    </source>
</evidence>
<dbReference type="InterPro" id="IPR013022">
    <property type="entry name" value="Xyl_isomerase-like_TIM-brl"/>
</dbReference>
<dbReference type="Gene3D" id="3.20.20.150">
    <property type="entry name" value="Divalent-metal-dependent TIM barrel enzymes"/>
    <property type="match status" value="1"/>
</dbReference>
<organism evidence="2 3">
    <name type="scientific">Methanococcoides alaskense</name>
    <dbReference type="NCBI Taxonomy" id="325778"/>
    <lineage>
        <taxon>Archaea</taxon>
        <taxon>Methanobacteriati</taxon>
        <taxon>Methanobacteriota</taxon>
        <taxon>Stenosarchaea group</taxon>
        <taxon>Methanomicrobia</taxon>
        <taxon>Methanosarcinales</taxon>
        <taxon>Methanosarcinaceae</taxon>
        <taxon>Methanococcoides</taxon>
    </lineage>
</organism>
<sequence length="257" mass="29327">MNIDNLSFSSNSVLSDPFEWVYELEEIGYTGWEMVQEGSQCITSENRHRIEEVLETTNLYLTMHMPFSDMNIAGLNPGIHAEVLRQMKNYLTLASDLVEIAVVHPGYMSPYGGKIPEKAWEMNIRSIQELCDTADEYGISMAVENMPDFPKIFGKEPEEMLRMLSDIDRDNVGMTLDVGHANTTAMLEGFLDKCINKIIHVHIHDNMGKRDEHLPTGSGTVNWEYVKKGLEKYKGRMVTELSDLEEGRKSIEFLKQL</sequence>
<dbReference type="InterPro" id="IPR036237">
    <property type="entry name" value="Xyl_isomerase-like_sf"/>
</dbReference>
<keyword evidence="2" id="KW-0413">Isomerase</keyword>
<reference evidence="2 3" key="1">
    <citation type="submission" date="2023-07" db="EMBL/GenBank/DDBJ databases">
        <title>Genomic Encyclopedia of Type Strains, Phase IV (KMG-IV): sequencing the most valuable type-strain genomes for metagenomic binning, comparative biology and taxonomic classification.</title>
        <authorList>
            <person name="Goeker M."/>
        </authorList>
    </citation>
    <scope>NUCLEOTIDE SEQUENCE [LARGE SCALE GENOMIC DNA]</scope>
    <source>
        <strain evidence="2 3">DSM 17273</strain>
    </source>
</reference>
<dbReference type="PANTHER" id="PTHR12110">
    <property type="entry name" value="HYDROXYPYRUVATE ISOMERASE"/>
    <property type="match status" value="1"/>
</dbReference>
<gene>
    <name evidence="2" type="ORF">J2750_000986</name>
</gene>
<feature type="domain" description="Xylose isomerase-like TIM barrel" evidence="1">
    <location>
        <begin position="23"/>
        <end position="256"/>
    </location>
</feature>
<keyword evidence="3" id="KW-1185">Reference proteome</keyword>
<name>A0AA90TYK0_9EURY</name>
<dbReference type="Proteomes" id="UP001185015">
    <property type="component" value="Unassembled WGS sequence"/>
</dbReference>
<proteinExistence type="predicted"/>
<protein>
    <submittedName>
        <fullName evidence="2">Sugar phosphate isomerase/epimerase</fullName>
    </submittedName>
</protein>
<dbReference type="EMBL" id="JAVDQI010000002">
    <property type="protein sequence ID" value="MDR6222541.1"/>
    <property type="molecule type" value="Genomic_DNA"/>
</dbReference>
<comment type="caution">
    <text evidence="2">The sequence shown here is derived from an EMBL/GenBank/DDBJ whole genome shotgun (WGS) entry which is preliminary data.</text>
</comment>
<accession>A0AA90TYK0</accession>
<dbReference type="GO" id="GO:0016853">
    <property type="term" value="F:isomerase activity"/>
    <property type="evidence" value="ECO:0007669"/>
    <property type="project" value="UniProtKB-KW"/>
</dbReference>
<dbReference type="AlphaFoldDB" id="A0AA90TYK0"/>